<keyword evidence="9" id="KW-1185">Reference proteome</keyword>
<dbReference type="EnsemblMetazoa" id="CLYHEMT006572.1">
    <property type="protein sequence ID" value="CLYHEMP006572.1"/>
    <property type="gene ID" value="CLYHEMG006572"/>
</dbReference>
<dbReference type="Proteomes" id="UP000594262">
    <property type="component" value="Unplaced"/>
</dbReference>
<evidence type="ECO:0000313" key="9">
    <source>
        <dbReference type="Proteomes" id="UP000594262"/>
    </source>
</evidence>
<dbReference type="GO" id="GO:0005840">
    <property type="term" value="C:ribosome"/>
    <property type="evidence" value="ECO:0007669"/>
    <property type="project" value="UniProtKB-KW"/>
</dbReference>
<keyword evidence="3" id="KW-0689">Ribosomal protein</keyword>
<evidence type="ECO:0000256" key="6">
    <source>
        <dbReference type="ARBA" id="ARBA00035132"/>
    </source>
</evidence>
<evidence type="ECO:0000313" key="8">
    <source>
        <dbReference type="EnsemblMetazoa" id="CLYHEMP006572.1"/>
    </source>
</evidence>
<dbReference type="AlphaFoldDB" id="A0A7M5V5T9"/>
<dbReference type="GO" id="GO:1990904">
    <property type="term" value="C:ribonucleoprotein complex"/>
    <property type="evidence" value="ECO:0007669"/>
    <property type="project" value="UniProtKB-KW"/>
</dbReference>
<evidence type="ECO:0000256" key="1">
    <source>
        <dbReference type="ARBA" id="ARBA00004173"/>
    </source>
</evidence>
<dbReference type="OrthoDB" id="5980584at2759"/>
<dbReference type="PANTHER" id="PTHR13362:SF2">
    <property type="entry name" value="SMALL RIBOSOMAL SUBUNIT PROTEIN MS33"/>
    <property type="match status" value="1"/>
</dbReference>
<comment type="subcellular location">
    <subcellularLocation>
        <location evidence="1">Mitochondrion</location>
    </subcellularLocation>
</comment>
<protein>
    <recommendedName>
        <fullName evidence="6">Small ribosomal subunit protein mS33</fullName>
    </recommendedName>
</protein>
<dbReference type="PANTHER" id="PTHR13362">
    <property type="entry name" value="MITOCHONDRIAL RIBOSOMAL PROTEIN S33"/>
    <property type="match status" value="1"/>
</dbReference>
<proteinExistence type="inferred from homology"/>
<feature type="region of interest" description="Disordered" evidence="7">
    <location>
        <begin position="70"/>
        <end position="93"/>
    </location>
</feature>
<evidence type="ECO:0000256" key="4">
    <source>
        <dbReference type="ARBA" id="ARBA00023128"/>
    </source>
</evidence>
<evidence type="ECO:0000256" key="5">
    <source>
        <dbReference type="ARBA" id="ARBA00023274"/>
    </source>
</evidence>
<dbReference type="Pfam" id="PF08293">
    <property type="entry name" value="MRP-S33"/>
    <property type="match status" value="1"/>
</dbReference>
<evidence type="ECO:0000256" key="2">
    <source>
        <dbReference type="ARBA" id="ARBA00008970"/>
    </source>
</evidence>
<sequence>MAMLSAKIFGDLPRPVSERSQKVIDHFKAAPLGPVHANYYPPLKQYNSLLRKLRFLGIYHDEHMDFVEEMAHKRKLRGKGPPPKGQGKRSKKK</sequence>
<dbReference type="GO" id="GO:0005739">
    <property type="term" value="C:mitochondrion"/>
    <property type="evidence" value="ECO:0007669"/>
    <property type="project" value="UniProtKB-SubCell"/>
</dbReference>
<accession>A0A7M5V5T9</accession>
<name>A0A7M5V5T9_9CNID</name>
<evidence type="ECO:0000256" key="3">
    <source>
        <dbReference type="ARBA" id="ARBA00022980"/>
    </source>
</evidence>
<keyword evidence="4" id="KW-0496">Mitochondrion</keyword>
<keyword evidence="5" id="KW-0687">Ribonucleoprotein</keyword>
<dbReference type="InterPro" id="IPR013219">
    <property type="entry name" value="Ribosomal_mS33"/>
</dbReference>
<evidence type="ECO:0000256" key="7">
    <source>
        <dbReference type="SAM" id="MobiDB-lite"/>
    </source>
</evidence>
<organism evidence="8 9">
    <name type="scientific">Clytia hemisphaerica</name>
    <dbReference type="NCBI Taxonomy" id="252671"/>
    <lineage>
        <taxon>Eukaryota</taxon>
        <taxon>Metazoa</taxon>
        <taxon>Cnidaria</taxon>
        <taxon>Hydrozoa</taxon>
        <taxon>Hydroidolina</taxon>
        <taxon>Leptothecata</taxon>
        <taxon>Obeliida</taxon>
        <taxon>Clytiidae</taxon>
        <taxon>Clytia</taxon>
    </lineage>
</organism>
<reference evidence="8" key="1">
    <citation type="submission" date="2021-01" db="UniProtKB">
        <authorList>
            <consortium name="EnsemblMetazoa"/>
        </authorList>
    </citation>
    <scope>IDENTIFICATION</scope>
</reference>
<comment type="similarity">
    <text evidence="2">Belongs to the mitochondrion-specific ribosomal protein mS33 family.</text>
</comment>